<evidence type="ECO:0000313" key="2">
    <source>
        <dbReference type="EMBL" id="MFG6487931.1"/>
    </source>
</evidence>
<accession>A0ABW7HDD0</accession>
<gene>
    <name evidence="2" type="ORF">ACG04R_14700</name>
</gene>
<protein>
    <recommendedName>
        <fullName evidence="4">Porin</fullName>
    </recommendedName>
</protein>
<dbReference type="RefSeq" id="WP_394411772.1">
    <property type="nucleotide sequence ID" value="NZ_JBIGIC010000006.1"/>
</dbReference>
<keyword evidence="3" id="KW-1185">Reference proteome</keyword>
<proteinExistence type="predicted"/>
<keyword evidence="1" id="KW-0732">Signal</keyword>
<organism evidence="2 3">
    <name type="scientific">Pelomonas candidula</name>
    <dbReference type="NCBI Taxonomy" id="3299025"/>
    <lineage>
        <taxon>Bacteria</taxon>
        <taxon>Pseudomonadati</taxon>
        <taxon>Pseudomonadota</taxon>
        <taxon>Betaproteobacteria</taxon>
        <taxon>Burkholderiales</taxon>
        <taxon>Sphaerotilaceae</taxon>
        <taxon>Roseateles</taxon>
    </lineage>
</organism>
<comment type="caution">
    <text evidence="2">The sequence shown here is derived from an EMBL/GenBank/DDBJ whole genome shotgun (WGS) entry which is preliminary data.</text>
</comment>
<evidence type="ECO:0000256" key="1">
    <source>
        <dbReference type="SAM" id="SignalP"/>
    </source>
</evidence>
<name>A0ABW7HDD0_9BURK</name>
<dbReference type="EMBL" id="JBIGIC010000006">
    <property type="protein sequence ID" value="MFG6487931.1"/>
    <property type="molecule type" value="Genomic_DNA"/>
</dbReference>
<feature type="chain" id="PRO_5046952868" description="Porin" evidence="1">
    <location>
        <begin position="32"/>
        <end position="435"/>
    </location>
</feature>
<dbReference type="SUPFAM" id="SSF56935">
    <property type="entry name" value="Porins"/>
    <property type="match status" value="1"/>
</dbReference>
<feature type="signal peptide" evidence="1">
    <location>
        <begin position="1"/>
        <end position="31"/>
    </location>
</feature>
<sequence length="435" mass="46639">MRHKTSAHLCSRARGLLAGLVVVAWAGTAQGQEADGRPVGPAALRFSGFGTLGLSHVDAPAGWGFRRELTQSGSGQSWRYDIDTRLGAQVNYSLGSQFELVAQVIARKRGAYASLGDAVEWAYASYRPDADWTLRAGRVNVDAFLMADYRNVGYGFMMVRPPVELYSQLPTTLDGADVSRSWLVGEVQWRAKLMAGTAHVGDLQTGKPSRVRAVAGGMVSREEGGLLLRASVSHARIDLDQTSIRAALTGLDQLGALPVPAVADQARALRERLGASNVGAMFWELGVRQELSDWQWSAEFVRVSARPVTMDDAAYATLGRRLGDFTPYVGYGRASNSIAPLPVPDWQAPLTPVVGAAGAAPAQQLGDTVVAALNNARLQQSTWTLGVRWDFHPQAALKLQWDHVRVRPSGSALWTGSGGQGGSADIATAVVDFIF</sequence>
<dbReference type="Proteomes" id="UP001606134">
    <property type="component" value="Unassembled WGS sequence"/>
</dbReference>
<evidence type="ECO:0000313" key="3">
    <source>
        <dbReference type="Proteomes" id="UP001606134"/>
    </source>
</evidence>
<evidence type="ECO:0008006" key="4">
    <source>
        <dbReference type="Google" id="ProtNLM"/>
    </source>
</evidence>
<reference evidence="2 3" key="1">
    <citation type="submission" date="2024-08" db="EMBL/GenBank/DDBJ databases">
        <authorList>
            <person name="Lu H."/>
        </authorList>
    </citation>
    <scope>NUCLEOTIDE SEQUENCE [LARGE SCALE GENOMIC DNA]</scope>
    <source>
        <strain evidence="2 3">BYS78W</strain>
    </source>
</reference>